<sequence length="437" mass="47421">MAFRTSPLRRRLALAAAVGLTLVTAAAGPAAARPAPERSGEPAAVAYRVLGPRTVADRSAVARTGAAIDYSEHGVLHVTATSAEAAAITRLGFRLEKDVAPAPAGGATAYAFPPADSNYHDYAELTTVVNQVVADHPSIARKLSIGTSYQGRDLMAVKISDNVGTDESEPEILFNAQQHAREHLTVEMAIYLLNLFTDNYGTDSRITNIVNSREIWIVPTVNPDGSEYDIATGSYRSWRKNRQPNSGSSYVGTDLNRNWSYQWGCCGGSSSSKSSDTYRGPSAFSAPETAALRNFVNGRVVGGVQQIKANIDFHTYSQLVLWPYGYTYSNTATGMNADQYNTFATIGRQMAATNGYTPEQSSDLYIADGTSIDWMWGAHKIWAYTFEMYPGSASGGGFYPPDEVIPAQTSRNREAVLLLSEYADCPYRAINKQSQYC</sequence>
<keyword evidence="6 15" id="KW-0732">Signal</keyword>
<dbReference type="PROSITE" id="PS00133">
    <property type="entry name" value="CARBOXYPEPT_ZN_2"/>
    <property type="match status" value="1"/>
</dbReference>
<evidence type="ECO:0000256" key="2">
    <source>
        <dbReference type="ARBA" id="ARBA00005988"/>
    </source>
</evidence>
<dbReference type="SUPFAM" id="SSF53187">
    <property type="entry name" value="Zn-dependent exopeptidases"/>
    <property type="match status" value="1"/>
</dbReference>
<comment type="catalytic activity">
    <reaction evidence="10">
        <text>Releases a C-terminal residue, which may be hydrophobic or positively charged.</text>
        <dbReference type="EC" id="3.4.17.18"/>
    </reaction>
</comment>
<dbReference type="InterPro" id="IPR033810">
    <property type="entry name" value="Carboxypeptidase_T"/>
</dbReference>
<reference evidence="18" key="1">
    <citation type="submission" date="2016-06" db="EMBL/GenBank/DDBJ databases">
        <authorList>
            <person name="Varghese N."/>
            <person name="Submissions Spin"/>
        </authorList>
    </citation>
    <scope>NUCLEOTIDE SEQUENCE [LARGE SCALE GENOMIC DNA]</scope>
    <source>
        <strain evidence="18">DSM 45794</strain>
    </source>
</reference>
<dbReference type="Pfam" id="PF00246">
    <property type="entry name" value="Peptidase_M14"/>
    <property type="match status" value="1"/>
</dbReference>
<evidence type="ECO:0000256" key="9">
    <source>
        <dbReference type="ARBA" id="ARBA00023049"/>
    </source>
</evidence>
<evidence type="ECO:0000256" key="5">
    <source>
        <dbReference type="ARBA" id="ARBA00022723"/>
    </source>
</evidence>
<organism evidence="17 18">
    <name type="scientific">Micromonospora sediminicola</name>
    <dbReference type="NCBI Taxonomy" id="946078"/>
    <lineage>
        <taxon>Bacteria</taxon>
        <taxon>Bacillati</taxon>
        <taxon>Actinomycetota</taxon>
        <taxon>Actinomycetes</taxon>
        <taxon>Micromonosporales</taxon>
        <taxon>Micromonosporaceae</taxon>
        <taxon>Micromonospora</taxon>
    </lineage>
</organism>
<dbReference type="Proteomes" id="UP000199558">
    <property type="component" value="Unassembled WGS sequence"/>
</dbReference>
<feature type="active site" description="Proton donor/acceptor" evidence="14">
    <location>
        <position position="387"/>
    </location>
</feature>
<dbReference type="CDD" id="cd03859">
    <property type="entry name" value="M14_CPT"/>
    <property type="match status" value="1"/>
</dbReference>
<keyword evidence="18" id="KW-1185">Reference proteome</keyword>
<name>A0A1A9B2L6_9ACTN</name>
<protein>
    <recommendedName>
        <fullName evidence="13">Zinc carboxypeptidase</fullName>
        <ecNumber evidence="12">3.4.17.18</ecNumber>
    </recommendedName>
</protein>
<feature type="domain" description="Peptidase M14" evidence="16">
    <location>
        <begin position="118"/>
        <end position="423"/>
    </location>
</feature>
<keyword evidence="4" id="KW-0645">Protease</keyword>
<dbReference type="PROSITE" id="PS52035">
    <property type="entry name" value="PEPTIDASE_M14"/>
    <property type="match status" value="1"/>
</dbReference>
<evidence type="ECO:0000256" key="8">
    <source>
        <dbReference type="ARBA" id="ARBA00022833"/>
    </source>
</evidence>
<keyword evidence="5" id="KW-0479">Metal-binding</keyword>
<dbReference type="FunFam" id="3.40.630.10:FF:000084">
    <property type="entry name" value="Carboxypeptidase B2"/>
    <property type="match status" value="1"/>
</dbReference>
<dbReference type="GO" id="GO:0004181">
    <property type="term" value="F:metallocarboxypeptidase activity"/>
    <property type="evidence" value="ECO:0007669"/>
    <property type="project" value="InterPro"/>
</dbReference>
<proteinExistence type="inferred from homology"/>
<dbReference type="PROSITE" id="PS51318">
    <property type="entry name" value="TAT"/>
    <property type="match status" value="1"/>
</dbReference>
<evidence type="ECO:0000256" key="7">
    <source>
        <dbReference type="ARBA" id="ARBA00022801"/>
    </source>
</evidence>
<dbReference type="InterPro" id="IPR057246">
    <property type="entry name" value="CARBOXYPEPT_ZN_1"/>
</dbReference>
<dbReference type="STRING" id="946078.GA0070622_0105"/>
<comment type="function">
    <text evidence="11">Carboxypeptidase that possesses the specificities of both mammalian Cpase A and B. Thus shows broad substrate specificity, being able to cleave Cbz-Gly-Leu, Cbz-Gly-Val, Cbz-Gly-Phe, Cbz-Gly-Lys and Bz-Gly-Arg in vitro.</text>
</comment>
<evidence type="ECO:0000256" key="15">
    <source>
        <dbReference type="SAM" id="SignalP"/>
    </source>
</evidence>
<dbReference type="GO" id="GO:0005615">
    <property type="term" value="C:extracellular space"/>
    <property type="evidence" value="ECO:0007669"/>
    <property type="project" value="TreeGrafter"/>
</dbReference>
<keyword evidence="9" id="KW-0482">Metalloprotease</keyword>
<comment type="cofactor">
    <cofactor evidence="1">
        <name>Zn(2+)</name>
        <dbReference type="ChEBI" id="CHEBI:29105"/>
    </cofactor>
</comment>
<dbReference type="EMBL" id="FLRH01000003">
    <property type="protein sequence ID" value="SBT63162.1"/>
    <property type="molecule type" value="Genomic_DNA"/>
</dbReference>
<dbReference type="InterPro" id="IPR057247">
    <property type="entry name" value="CARBOXYPEPT_ZN_2"/>
</dbReference>
<dbReference type="AlphaFoldDB" id="A0A1A9B2L6"/>
<dbReference type="PANTHER" id="PTHR11705:SF143">
    <property type="entry name" value="SLL0236 PROTEIN"/>
    <property type="match status" value="1"/>
</dbReference>
<feature type="signal peptide" evidence="15">
    <location>
        <begin position="1"/>
        <end position="27"/>
    </location>
</feature>
<dbReference type="InterPro" id="IPR006311">
    <property type="entry name" value="TAT_signal"/>
</dbReference>
<evidence type="ECO:0000256" key="4">
    <source>
        <dbReference type="ARBA" id="ARBA00022670"/>
    </source>
</evidence>
<dbReference type="GO" id="GO:0006508">
    <property type="term" value="P:proteolysis"/>
    <property type="evidence" value="ECO:0007669"/>
    <property type="project" value="UniProtKB-KW"/>
</dbReference>
<dbReference type="OrthoDB" id="5240362at2"/>
<evidence type="ECO:0000256" key="14">
    <source>
        <dbReference type="PROSITE-ProRule" id="PRU01379"/>
    </source>
</evidence>
<dbReference type="PROSITE" id="PS00132">
    <property type="entry name" value="CARBOXYPEPT_ZN_1"/>
    <property type="match status" value="1"/>
</dbReference>
<dbReference type="PANTHER" id="PTHR11705">
    <property type="entry name" value="PROTEASE FAMILY M14 CARBOXYPEPTIDASE A,B"/>
    <property type="match status" value="1"/>
</dbReference>
<keyword evidence="8" id="KW-0862">Zinc</keyword>
<evidence type="ECO:0000256" key="10">
    <source>
        <dbReference type="ARBA" id="ARBA00050859"/>
    </source>
</evidence>
<evidence type="ECO:0000256" key="1">
    <source>
        <dbReference type="ARBA" id="ARBA00001947"/>
    </source>
</evidence>
<keyword evidence="7" id="KW-0378">Hydrolase</keyword>
<evidence type="ECO:0000256" key="13">
    <source>
        <dbReference type="ARBA" id="ARBA00074273"/>
    </source>
</evidence>
<evidence type="ECO:0000256" key="3">
    <source>
        <dbReference type="ARBA" id="ARBA00022645"/>
    </source>
</evidence>
<evidence type="ECO:0000256" key="12">
    <source>
        <dbReference type="ARBA" id="ARBA00066554"/>
    </source>
</evidence>
<feature type="chain" id="PRO_5038989111" description="Zinc carboxypeptidase" evidence="15">
    <location>
        <begin position="28"/>
        <end position="437"/>
    </location>
</feature>
<evidence type="ECO:0000313" key="18">
    <source>
        <dbReference type="Proteomes" id="UP000199558"/>
    </source>
</evidence>
<comment type="similarity">
    <text evidence="2 14">Belongs to the peptidase M14 family.</text>
</comment>
<evidence type="ECO:0000256" key="6">
    <source>
        <dbReference type="ARBA" id="ARBA00022729"/>
    </source>
</evidence>
<dbReference type="Gene3D" id="3.40.630.10">
    <property type="entry name" value="Zn peptidases"/>
    <property type="match status" value="1"/>
</dbReference>
<dbReference type="GO" id="GO:0008270">
    <property type="term" value="F:zinc ion binding"/>
    <property type="evidence" value="ECO:0007669"/>
    <property type="project" value="InterPro"/>
</dbReference>
<dbReference type="InterPro" id="IPR000834">
    <property type="entry name" value="Peptidase_M14"/>
</dbReference>
<accession>A0A1A9B2L6</accession>
<dbReference type="EC" id="3.4.17.18" evidence="12"/>
<evidence type="ECO:0000256" key="11">
    <source>
        <dbReference type="ARBA" id="ARBA00055464"/>
    </source>
</evidence>
<gene>
    <name evidence="17" type="ORF">GA0070622_0105</name>
</gene>
<dbReference type="SMART" id="SM00631">
    <property type="entry name" value="Zn_pept"/>
    <property type="match status" value="1"/>
</dbReference>
<evidence type="ECO:0000259" key="16">
    <source>
        <dbReference type="PROSITE" id="PS52035"/>
    </source>
</evidence>
<evidence type="ECO:0000313" key="17">
    <source>
        <dbReference type="EMBL" id="SBT63162.1"/>
    </source>
</evidence>
<keyword evidence="3 17" id="KW-0121">Carboxypeptidase</keyword>
<dbReference type="PRINTS" id="PR00765">
    <property type="entry name" value="CRBOXYPTASEA"/>
</dbReference>